<reference evidence="10" key="1">
    <citation type="submission" date="2016-10" db="EMBL/GenBank/DDBJ databases">
        <authorList>
            <person name="Varghese N."/>
            <person name="Submissions S."/>
        </authorList>
    </citation>
    <scope>NUCLEOTIDE SEQUENCE [LARGE SCALE GENOMIC DNA]</scope>
    <source>
        <strain evidence="10">DSM 45413</strain>
    </source>
</reference>
<name>A0A1H8R7N2_9ACTN</name>
<dbReference type="Proteomes" id="UP000198960">
    <property type="component" value="Unassembled WGS sequence"/>
</dbReference>
<dbReference type="Gene3D" id="1.20.1720.10">
    <property type="entry name" value="Multidrug resistance protein D"/>
    <property type="match status" value="1"/>
</dbReference>
<dbReference type="STRING" id="673521.SAMN05660991_01047"/>
<evidence type="ECO:0000256" key="1">
    <source>
        <dbReference type="ARBA" id="ARBA00004651"/>
    </source>
</evidence>
<keyword evidence="10" id="KW-1185">Reference proteome</keyword>
<feature type="transmembrane region" description="Helical" evidence="7">
    <location>
        <begin position="256"/>
        <end position="279"/>
    </location>
</feature>
<evidence type="ECO:0000256" key="2">
    <source>
        <dbReference type="ARBA" id="ARBA00022448"/>
    </source>
</evidence>
<feature type="transmembrane region" description="Helical" evidence="7">
    <location>
        <begin position="92"/>
        <end position="114"/>
    </location>
</feature>
<feature type="transmembrane region" description="Helical" evidence="7">
    <location>
        <begin position="126"/>
        <end position="147"/>
    </location>
</feature>
<accession>A0A1H8R7N2</accession>
<dbReference type="PANTHER" id="PTHR42718:SF46">
    <property type="entry name" value="BLR6921 PROTEIN"/>
    <property type="match status" value="1"/>
</dbReference>
<feature type="transmembrane region" description="Helical" evidence="7">
    <location>
        <begin position="285"/>
        <end position="308"/>
    </location>
</feature>
<protein>
    <submittedName>
        <fullName evidence="9">Major Facilitator Superfamily protein</fullName>
    </submittedName>
</protein>
<gene>
    <name evidence="9" type="ORF">SAMN05660991_01047</name>
</gene>
<evidence type="ECO:0000259" key="8">
    <source>
        <dbReference type="PROSITE" id="PS50850"/>
    </source>
</evidence>
<dbReference type="InterPro" id="IPR011701">
    <property type="entry name" value="MFS"/>
</dbReference>
<dbReference type="GO" id="GO:0022857">
    <property type="term" value="F:transmembrane transporter activity"/>
    <property type="evidence" value="ECO:0007669"/>
    <property type="project" value="InterPro"/>
</dbReference>
<keyword evidence="3" id="KW-1003">Cell membrane</keyword>
<feature type="transmembrane region" description="Helical" evidence="7">
    <location>
        <begin position="320"/>
        <end position="353"/>
    </location>
</feature>
<dbReference type="PROSITE" id="PS50850">
    <property type="entry name" value="MFS"/>
    <property type="match status" value="1"/>
</dbReference>
<dbReference type="SUPFAM" id="SSF103473">
    <property type="entry name" value="MFS general substrate transporter"/>
    <property type="match status" value="1"/>
</dbReference>
<keyword evidence="6 7" id="KW-0472">Membrane</keyword>
<evidence type="ECO:0000256" key="3">
    <source>
        <dbReference type="ARBA" id="ARBA00022475"/>
    </source>
</evidence>
<proteinExistence type="predicted"/>
<keyword evidence="4 7" id="KW-0812">Transmembrane</keyword>
<evidence type="ECO:0000256" key="5">
    <source>
        <dbReference type="ARBA" id="ARBA00022989"/>
    </source>
</evidence>
<dbReference type="EMBL" id="FOEE01000002">
    <property type="protein sequence ID" value="SEO62400.1"/>
    <property type="molecule type" value="Genomic_DNA"/>
</dbReference>
<dbReference type="GO" id="GO:0005886">
    <property type="term" value="C:plasma membrane"/>
    <property type="evidence" value="ECO:0007669"/>
    <property type="project" value="UniProtKB-SubCell"/>
</dbReference>
<organism evidence="9 10">
    <name type="scientific">Trujillonella endophytica</name>
    <dbReference type="NCBI Taxonomy" id="673521"/>
    <lineage>
        <taxon>Bacteria</taxon>
        <taxon>Bacillati</taxon>
        <taxon>Actinomycetota</taxon>
        <taxon>Actinomycetes</taxon>
        <taxon>Geodermatophilales</taxon>
        <taxon>Geodermatophilaceae</taxon>
        <taxon>Trujillonella</taxon>
    </lineage>
</organism>
<dbReference type="RefSeq" id="WP_211435502.1">
    <property type="nucleotide sequence ID" value="NZ_FOEE01000002.1"/>
</dbReference>
<dbReference type="AlphaFoldDB" id="A0A1H8R7N2"/>
<dbReference type="Gene3D" id="1.20.1250.20">
    <property type="entry name" value="MFS general substrate transporter like domains"/>
    <property type="match status" value="1"/>
</dbReference>
<feature type="transmembrane region" description="Helical" evidence="7">
    <location>
        <begin position="36"/>
        <end position="55"/>
    </location>
</feature>
<evidence type="ECO:0000256" key="6">
    <source>
        <dbReference type="ARBA" id="ARBA00023136"/>
    </source>
</evidence>
<feature type="transmembrane region" description="Helical" evidence="7">
    <location>
        <begin position="153"/>
        <end position="175"/>
    </location>
</feature>
<evidence type="ECO:0000313" key="9">
    <source>
        <dbReference type="EMBL" id="SEO62400.1"/>
    </source>
</evidence>
<evidence type="ECO:0000256" key="4">
    <source>
        <dbReference type="ARBA" id="ARBA00022692"/>
    </source>
</evidence>
<feature type="transmembrane region" description="Helical" evidence="7">
    <location>
        <begin position="67"/>
        <end position="86"/>
    </location>
</feature>
<dbReference type="PANTHER" id="PTHR42718">
    <property type="entry name" value="MAJOR FACILITATOR SUPERFAMILY MULTIDRUG TRANSPORTER MFSC"/>
    <property type="match status" value="1"/>
</dbReference>
<feature type="domain" description="Major facilitator superfamily (MFS) profile" evidence="8">
    <location>
        <begin position="1"/>
        <end position="439"/>
    </location>
</feature>
<keyword evidence="2" id="KW-0813">Transport</keyword>
<evidence type="ECO:0000313" key="10">
    <source>
        <dbReference type="Proteomes" id="UP000198960"/>
    </source>
</evidence>
<sequence>MTPVLLAGLFTTAFPSTILTIAVQPIAEDLDTLPSTVVWVTTAPLLAAAVATPLLGRFGDLFGHRRVYLAGVVTTLLFAIGAAVAWSATGLIAARTLSQVGAAATLPTAVALIFRMAPPGERVRASASVGAVSSAAAVIGVVTGGPLVDSVGWRAIFAAQAVLCVATIALAVLVVPRDARSGERSSLDVPGALLLAVATFTLTFGINRAAVWGWEPVPIACLTVAPFAVWALVLVERRAASPLLPLRVLGSRTVRVASGASVLIGAGYMGNFVVTPLYMQGVLGLTAAVTSLLTVPRALSILLAAPTAGRAGRRFGERSVALVSGLLLTLALVAMAAGAWLGSLVLVAITIALSGYLHGHMNPAILAAQASAVDERDIGLAASLQQTAFQIGAVVGIGLFTALAGDATTEGPFALVFLLTAACSLVATLVLIPMRDPHHPDRAAAPTAVRDEVDA</sequence>
<dbReference type="InterPro" id="IPR036259">
    <property type="entry name" value="MFS_trans_sf"/>
</dbReference>
<feature type="transmembrane region" description="Helical" evidence="7">
    <location>
        <begin position="413"/>
        <end position="432"/>
    </location>
</feature>
<evidence type="ECO:0000256" key="7">
    <source>
        <dbReference type="SAM" id="Phobius"/>
    </source>
</evidence>
<dbReference type="InterPro" id="IPR020846">
    <property type="entry name" value="MFS_dom"/>
</dbReference>
<feature type="transmembrane region" description="Helical" evidence="7">
    <location>
        <begin position="187"/>
        <end position="211"/>
    </location>
</feature>
<comment type="subcellular location">
    <subcellularLocation>
        <location evidence="1">Cell membrane</location>
        <topology evidence="1">Multi-pass membrane protein</topology>
    </subcellularLocation>
</comment>
<keyword evidence="5 7" id="KW-1133">Transmembrane helix</keyword>
<feature type="transmembrane region" description="Helical" evidence="7">
    <location>
        <begin position="217"/>
        <end position="235"/>
    </location>
</feature>
<dbReference type="Pfam" id="PF07690">
    <property type="entry name" value="MFS_1"/>
    <property type="match status" value="1"/>
</dbReference>